<reference evidence="4" key="2">
    <citation type="journal article" date="2018" name="BMC Genomics">
        <title>Genomic insights into host adaptation between the wheat stripe rust pathogen (Puccinia striiformis f. sp. tritici) and the barley stripe rust pathogen (Puccinia striiformis f. sp. hordei).</title>
        <authorList>
            <person name="Xia C."/>
            <person name="Wang M."/>
            <person name="Yin C."/>
            <person name="Cornejo O.E."/>
            <person name="Hulbert S.H."/>
            <person name="Chen X."/>
        </authorList>
    </citation>
    <scope>NUCLEOTIDE SEQUENCE [LARGE SCALE GENOMIC DNA]</scope>
    <source>
        <strain evidence="4">93TX-2</strain>
    </source>
</reference>
<accession>A0A2S4V9B0</accession>
<feature type="chain" id="PRO_5015602467" evidence="2">
    <location>
        <begin position="31"/>
        <end position="591"/>
    </location>
</feature>
<evidence type="ECO:0000313" key="4">
    <source>
        <dbReference type="Proteomes" id="UP000238274"/>
    </source>
</evidence>
<sequence>MGVTFLGIATPSRISLFPVCLLALAIKIVCLPGPEFSSIANGKFAVYDQARCASGFEANIKDRRDSPPLVDELKMLITQERKREPRPTDLPAQLDPESTSITETPSDWINRFGDTKPEKDYTLEEITPDVKASTGRTKLGIRQNIHSQSERAVRRIYVASHANNIGLEKEHQIRLHELARKIYNDFNAANIGAYYPNWRQRIGYESIFRVFQKRYESLVSRTLKNIETSSTLLQNWELFTTSRATSEALSLMYLMNDYLVGVLASLERHRMLTPKLISRILNERTEGRLLFNWVIGQHPINDNAARMYFMSDLKMDMILSPSTRLIHGLLKHLKPNTWRNIEHLHLNYQIAKFASLSDIKSLGSEFMRLTRSGAKRGSKESIYQEQVQVFLQDLTGQLFAKSLYPTQAMEEQLLERGKVLYGMLHYIVQHHVQTSDLSVVYIDKIQGFEDYRKIRALEEAIKSYTISLQHAHAIVVRSLLRLPEGSKFFSAHASNIIKNNFLAHKNWFQATAFSKDKNELIFGTKPRRYTWLDTLKNDSDRTIETPEIISILAERHLKLRTAIRASSGTGTPEEKIVELECQLGINSSLLS</sequence>
<keyword evidence="4" id="KW-1185">Reference proteome</keyword>
<reference evidence="3 4" key="1">
    <citation type="submission" date="2017-12" db="EMBL/GenBank/DDBJ databases">
        <title>Gene loss provides genomic basis for host adaptation in cereal stripe rust fungi.</title>
        <authorList>
            <person name="Xia C."/>
        </authorList>
    </citation>
    <scope>NUCLEOTIDE SEQUENCE [LARGE SCALE GENOMIC DNA]</scope>
    <source>
        <strain evidence="3 4">93TX-2</strain>
    </source>
</reference>
<keyword evidence="2" id="KW-0732">Signal</keyword>
<dbReference type="EMBL" id="PKSM01000163">
    <property type="protein sequence ID" value="POW06078.1"/>
    <property type="molecule type" value="Genomic_DNA"/>
</dbReference>
<organism evidence="3 4">
    <name type="scientific">Puccinia striiformis</name>
    <dbReference type="NCBI Taxonomy" id="27350"/>
    <lineage>
        <taxon>Eukaryota</taxon>
        <taxon>Fungi</taxon>
        <taxon>Dikarya</taxon>
        <taxon>Basidiomycota</taxon>
        <taxon>Pucciniomycotina</taxon>
        <taxon>Pucciniomycetes</taxon>
        <taxon>Pucciniales</taxon>
        <taxon>Pucciniaceae</taxon>
        <taxon>Puccinia</taxon>
    </lineage>
</organism>
<comment type="caution">
    <text evidence="3">The sequence shown here is derived from an EMBL/GenBank/DDBJ whole genome shotgun (WGS) entry which is preliminary data.</text>
</comment>
<name>A0A2S4V9B0_9BASI</name>
<evidence type="ECO:0000256" key="1">
    <source>
        <dbReference type="SAM" id="MobiDB-lite"/>
    </source>
</evidence>
<gene>
    <name evidence="3" type="ORF">PSHT_10505</name>
</gene>
<evidence type="ECO:0000256" key="2">
    <source>
        <dbReference type="SAM" id="SignalP"/>
    </source>
</evidence>
<dbReference type="AlphaFoldDB" id="A0A2S4V9B0"/>
<dbReference type="VEuPathDB" id="FungiDB:PSHT_10505"/>
<evidence type="ECO:0000313" key="3">
    <source>
        <dbReference type="EMBL" id="POW06078.1"/>
    </source>
</evidence>
<protein>
    <submittedName>
        <fullName evidence="3">Uncharacterized protein</fullName>
    </submittedName>
</protein>
<dbReference type="VEuPathDB" id="FungiDB:PSTT_03943"/>
<feature type="signal peptide" evidence="2">
    <location>
        <begin position="1"/>
        <end position="30"/>
    </location>
</feature>
<feature type="region of interest" description="Disordered" evidence="1">
    <location>
        <begin position="80"/>
        <end position="108"/>
    </location>
</feature>
<feature type="compositionally biased region" description="Polar residues" evidence="1">
    <location>
        <begin position="96"/>
        <end position="107"/>
    </location>
</feature>
<dbReference type="Proteomes" id="UP000238274">
    <property type="component" value="Unassembled WGS sequence"/>
</dbReference>
<dbReference type="OrthoDB" id="2509153at2759"/>
<proteinExistence type="predicted"/>
<reference evidence="4" key="3">
    <citation type="journal article" date="2018" name="Mol. Plant Microbe Interact.">
        <title>Genome sequence resources for the wheat stripe rust pathogen (Puccinia striiformis f. sp. tritici) and the barley stripe rust pathogen (Puccinia striiformis f. sp. hordei).</title>
        <authorList>
            <person name="Xia C."/>
            <person name="Wang M."/>
            <person name="Yin C."/>
            <person name="Cornejo O.E."/>
            <person name="Hulbert S.H."/>
            <person name="Chen X."/>
        </authorList>
    </citation>
    <scope>NUCLEOTIDE SEQUENCE [LARGE SCALE GENOMIC DNA]</scope>
    <source>
        <strain evidence="4">93TX-2</strain>
    </source>
</reference>